<dbReference type="Pfam" id="PF13499">
    <property type="entry name" value="EF-hand_7"/>
    <property type="match status" value="1"/>
</dbReference>
<dbReference type="Proteomes" id="UP001230188">
    <property type="component" value="Unassembled WGS sequence"/>
</dbReference>
<sequence>MADKASAQTRRRPRSTIKAHTWKPEAIRSSPDAAFDLFDANGDGVISVAELLFTTRKTNDTFREKGSIFDEMKLFHMLDVDGDSVITRDEFCSVIRDPVAFSDDALAAIAQLAKRRQEVKHAEEAAKRATNIHHSELKDERQDESRLIDDARTDANALAAVIGVVHGKELVRRNSDRDVNTEIVNATTVGSIHEWTPGDAMDLVLELFAVSVKPVEHAWYDVFEMLPPTTADPYVVIAGDKKNRRIELASTDVVAHSLTANWMPLRIKASSLRTLDEPFRVRAELYDAGTRVRIGETTRFDFPRSENLEAAVGPLLVLDNDSKIVGKIIGTAQWVNPITVDRTYGRNERKYGREDGIFKSMSRCACFVDLGGDSDDNQ</sequence>
<dbReference type="GO" id="GO:0005509">
    <property type="term" value="F:calcium ion binding"/>
    <property type="evidence" value="ECO:0007669"/>
    <property type="project" value="InterPro"/>
</dbReference>
<comment type="caution">
    <text evidence="4">The sequence shown here is derived from an EMBL/GenBank/DDBJ whole genome shotgun (WGS) entry which is preliminary data.</text>
</comment>
<reference evidence="4" key="1">
    <citation type="submission" date="2023-01" db="EMBL/GenBank/DDBJ databases">
        <title>Metagenome sequencing of chrysophaentin producing Chrysophaeum taylorii.</title>
        <authorList>
            <person name="Davison J."/>
            <person name="Bewley C."/>
        </authorList>
    </citation>
    <scope>NUCLEOTIDE SEQUENCE</scope>
    <source>
        <strain evidence="4">NIES-1699</strain>
    </source>
</reference>
<protein>
    <recommendedName>
        <fullName evidence="3">EF-hand domain-containing protein</fullName>
    </recommendedName>
</protein>
<evidence type="ECO:0000313" key="4">
    <source>
        <dbReference type="EMBL" id="KAJ8602053.1"/>
    </source>
</evidence>
<dbReference type="InterPro" id="IPR011992">
    <property type="entry name" value="EF-hand-dom_pair"/>
</dbReference>
<dbReference type="AlphaFoldDB" id="A0AAD7XJU7"/>
<evidence type="ECO:0000259" key="3">
    <source>
        <dbReference type="PROSITE" id="PS50222"/>
    </source>
</evidence>
<name>A0AAD7XJU7_9STRA</name>
<dbReference type="EMBL" id="JAQMWT010000391">
    <property type="protein sequence ID" value="KAJ8602053.1"/>
    <property type="molecule type" value="Genomic_DNA"/>
</dbReference>
<evidence type="ECO:0000313" key="5">
    <source>
        <dbReference type="Proteomes" id="UP001230188"/>
    </source>
</evidence>
<keyword evidence="2" id="KW-0175">Coiled coil</keyword>
<dbReference type="Gene3D" id="1.10.238.10">
    <property type="entry name" value="EF-hand"/>
    <property type="match status" value="1"/>
</dbReference>
<evidence type="ECO:0000256" key="2">
    <source>
        <dbReference type="SAM" id="Coils"/>
    </source>
</evidence>
<feature type="coiled-coil region" evidence="2">
    <location>
        <begin position="112"/>
        <end position="154"/>
    </location>
</feature>
<proteinExistence type="predicted"/>
<dbReference type="InterPro" id="IPR018247">
    <property type="entry name" value="EF_Hand_1_Ca_BS"/>
</dbReference>
<dbReference type="SUPFAM" id="SSF47473">
    <property type="entry name" value="EF-hand"/>
    <property type="match status" value="1"/>
</dbReference>
<keyword evidence="5" id="KW-1185">Reference proteome</keyword>
<dbReference type="PROSITE" id="PS50222">
    <property type="entry name" value="EF_HAND_2"/>
    <property type="match status" value="2"/>
</dbReference>
<feature type="domain" description="EF-hand" evidence="3">
    <location>
        <begin position="26"/>
        <end position="61"/>
    </location>
</feature>
<keyword evidence="1" id="KW-0106">Calcium</keyword>
<dbReference type="SMART" id="SM00054">
    <property type="entry name" value="EFh"/>
    <property type="match status" value="2"/>
</dbReference>
<accession>A0AAD7XJU7</accession>
<dbReference type="InterPro" id="IPR002048">
    <property type="entry name" value="EF_hand_dom"/>
</dbReference>
<feature type="domain" description="EF-hand" evidence="3">
    <location>
        <begin position="66"/>
        <end position="101"/>
    </location>
</feature>
<dbReference type="PROSITE" id="PS00018">
    <property type="entry name" value="EF_HAND_1"/>
    <property type="match status" value="1"/>
</dbReference>
<gene>
    <name evidence="4" type="ORF">CTAYLR_002773</name>
</gene>
<dbReference type="CDD" id="cd00051">
    <property type="entry name" value="EFh"/>
    <property type="match status" value="1"/>
</dbReference>
<organism evidence="4 5">
    <name type="scientific">Chrysophaeum taylorii</name>
    <dbReference type="NCBI Taxonomy" id="2483200"/>
    <lineage>
        <taxon>Eukaryota</taxon>
        <taxon>Sar</taxon>
        <taxon>Stramenopiles</taxon>
        <taxon>Ochrophyta</taxon>
        <taxon>Pelagophyceae</taxon>
        <taxon>Pelagomonadales</taxon>
        <taxon>Pelagomonadaceae</taxon>
        <taxon>Chrysophaeum</taxon>
    </lineage>
</organism>
<evidence type="ECO:0000256" key="1">
    <source>
        <dbReference type="ARBA" id="ARBA00022837"/>
    </source>
</evidence>